<evidence type="ECO:0000313" key="2">
    <source>
        <dbReference type="Proteomes" id="UP000634136"/>
    </source>
</evidence>
<evidence type="ECO:0000313" key="1">
    <source>
        <dbReference type="EMBL" id="KAF7832495.1"/>
    </source>
</evidence>
<protein>
    <submittedName>
        <fullName evidence="1">Uncharacterized protein</fullName>
    </submittedName>
</protein>
<organism evidence="1 2">
    <name type="scientific">Senna tora</name>
    <dbReference type="NCBI Taxonomy" id="362788"/>
    <lineage>
        <taxon>Eukaryota</taxon>
        <taxon>Viridiplantae</taxon>
        <taxon>Streptophyta</taxon>
        <taxon>Embryophyta</taxon>
        <taxon>Tracheophyta</taxon>
        <taxon>Spermatophyta</taxon>
        <taxon>Magnoliopsida</taxon>
        <taxon>eudicotyledons</taxon>
        <taxon>Gunneridae</taxon>
        <taxon>Pentapetalae</taxon>
        <taxon>rosids</taxon>
        <taxon>fabids</taxon>
        <taxon>Fabales</taxon>
        <taxon>Fabaceae</taxon>
        <taxon>Caesalpinioideae</taxon>
        <taxon>Cassia clade</taxon>
        <taxon>Senna</taxon>
    </lineage>
</organism>
<comment type="caution">
    <text evidence="1">The sequence shown here is derived from an EMBL/GenBank/DDBJ whole genome shotgun (WGS) entry which is preliminary data.</text>
</comment>
<sequence length="59" mass="6931">MQKCFGRVKEKKPPPPRKKKCMVWSFSNDDFVKATVVEWEKIGISKDVEAKDIFTDQQQ</sequence>
<dbReference type="EMBL" id="JAAIUW010000005">
    <property type="protein sequence ID" value="KAF7832495.1"/>
    <property type="molecule type" value="Genomic_DNA"/>
</dbReference>
<dbReference type="AlphaFoldDB" id="A0A834WUB1"/>
<reference evidence="1" key="1">
    <citation type="submission" date="2020-09" db="EMBL/GenBank/DDBJ databases">
        <title>Genome-Enabled Discovery of Anthraquinone Biosynthesis in Senna tora.</title>
        <authorList>
            <person name="Kang S.-H."/>
            <person name="Pandey R.P."/>
            <person name="Lee C.-M."/>
            <person name="Sim J.-S."/>
            <person name="Jeong J.-T."/>
            <person name="Choi B.-S."/>
            <person name="Jung M."/>
            <person name="Ginzburg D."/>
            <person name="Zhao K."/>
            <person name="Won S.Y."/>
            <person name="Oh T.-J."/>
            <person name="Yu Y."/>
            <person name="Kim N.-H."/>
            <person name="Lee O.R."/>
            <person name="Lee T.-H."/>
            <person name="Bashyal P."/>
            <person name="Kim T.-S."/>
            <person name="Lee W.-H."/>
            <person name="Kawkins C."/>
            <person name="Kim C.-K."/>
            <person name="Kim J.S."/>
            <person name="Ahn B.O."/>
            <person name="Rhee S.Y."/>
            <person name="Sohng J.K."/>
        </authorList>
    </citation>
    <scope>NUCLEOTIDE SEQUENCE</scope>
    <source>
        <tissue evidence="1">Leaf</tissue>
    </source>
</reference>
<keyword evidence="2" id="KW-1185">Reference proteome</keyword>
<accession>A0A834WUB1</accession>
<gene>
    <name evidence="1" type="ORF">G2W53_014828</name>
</gene>
<dbReference type="Proteomes" id="UP000634136">
    <property type="component" value="Unassembled WGS sequence"/>
</dbReference>
<name>A0A834WUB1_9FABA</name>
<proteinExistence type="predicted"/>